<accession>A0A9E7JD75</accession>
<sequence length="227" mass="24938">MQLSMAVNAHFQMYDLASNLRQHLKAVHQKLQPLACRFSGCGKKILLQVPQEFLVLSIPLLLIGSALGGSIHIHAQALQLPRPCLSTILRPFLLVALPHQKSLGQDKTFMLLDLKVVTVRCIQIVAEGIIPRIQEMTEVGFYGKHCIVLPKIRHTRNLCMGQHVPEATDGNLSGLHLDIENDVFHELSAGEQCLEGRPPELVSVEEGAPESERVDQGNGIGNLGAED</sequence>
<keyword evidence="2" id="KW-1133">Transmembrane helix</keyword>
<feature type="compositionally biased region" description="Gly residues" evidence="1">
    <location>
        <begin position="218"/>
        <end position="227"/>
    </location>
</feature>
<keyword evidence="2" id="KW-0472">Membrane</keyword>
<evidence type="ECO:0000256" key="2">
    <source>
        <dbReference type="SAM" id="Phobius"/>
    </source>
</evidence>
<protein>
    <submittedName>
        <fullName evidence="3">Uncharacterized protein</fullName>
    </submittedName>
</protein>
<evidence type="ECO:0000313" key="4">
    <source>
        <dbReference type="Proteomes" id="UP001055439"/>
    </source>
</evidence>
<dbReference type="Proteomes" id="UP001055439">
    <property type="component" value="Chromosome 1"/>
</dbReference>
<evidence type="ECO:0000256" key="1">
    <source>
        <dbReference type="SAM" id="MobiDB-lite"/>
    </source>
</evidence>
<reference evidence="3" key="1">
    <citation type="submission" date="2022-05" db="EMBL/GenBank/DDBJ databases">
        <title>The Musa troglodytarum L. genome provides insights into the mechanism of non-climacteric behaviour and enrichment of carotenoids.</title>
        <authorList>
            <person name="Wang J."/>
        </authorList>
    </citation>
    <scope>NUCLEOTIDE SEQUENCE</scope>
    <source>
        <tissue evidence="3">Leaf</tissue>
    </source>
</reference>
<evidence type="ECO:0000313" key="3">
    <source>
        <dbReference type="EMBL" id="URD76232.1"/>
    </source>
</evidence>
<keyword evidence="4" id="KW-1185">Reference proteome</keyword>
<feature type="transmembrane region" description="Helical" evidence="2">
    <location>
        <begin position="53"/>
        <end position="75"/>
    </location>
</feature>
<keyword evidence="2" id="KW-0812">Transmembrane</keyword>
<name>A0A9E7JD75_9LILI</name>
<gene>
    <name evidence="3" type="ORF">MUK42_36286</name>
</gene>
<organism evidence="3 4">
    <name type="scientific">Musa troglodytarum</name>
    <name type="common">fe'i banana</name>
    <dbReference type="NCBI Taxonomy" id="320322"/>
    <lineage>
        <taxon>Eukaryota</taxon>
        <taxon>Viridiplantae</taxon>
        <taxon>Streptophyta</taxon>
        <taxon>Embryophyta</taxon>
        <taxon>Tracheophyta</taxon>
        <taxon>Spermatophyta</taxon>
        <taxon>Magnoliopsida</taxon>
        <taxon>Liliopsida</taxon>
        <taxon>Zingiberales</taxon>
        <taxon>Musaceae</taxon>
        <taxon>Musa</taxon>
    </lineage>
</organism>
<feature type="region of interest" description="Disordered" evidence="1">
    <location>
        <begin position="197"/>
        <end position="227"/>
    </location>
</feature>
<dbReference type="AlphaFoldDB" id="A0A9E7JD75"/>
<dbReference type="OrthoDB" id="3437960at2759"/>
<proteinExistence type="predicted"/>
<dbReference type="EMBL" id="CP097502">
    <property type="protein sequence ID" value="URD76232.1"/>
    <property type="molecule type" value="Genomic_DNA"/>
</dbReference>